<keyword evidence="1" id="KW-0805">Transcription regulation</keyword>
<dbReference type="PROSITE" id="PS50977">
    <property type="entry name" value="HTH_TETR_2"/>
    <property type="match status" value="1"/>
</dbReference>
<dbReference type="PANTHER" id="PTHR30055:SF234">
    <property type="entry name" value="HTH-TYPE TRANSCRIPTIONAL REGULATOR BETI"/>
    <property type="match status" value="1"/>
</dbReference>
<dbReference type="AlphaFoldDB" id="A0A641AUB7"/>
<protein>
    <submittedName>
        <fullName evidence="6">TetR family transcriptional regulator</fullName>
    </submittedName>
</protein>
<feature type="DNA-binding region" description="H-T-H motif" evidence="4">
    <location>
        <begin position="70"/>
        <end position="89"/>
    </location>
</feature>
<dbReference type="GO" id="GO:0000976">
    <property type="term" value="F:transcription cis-regulatory region binding"/>
    <property type="evidence" value="ECO:0007669"/>
    <property type="project" value="TreeGrafter"/>
</dbReference>
<evidence type="ECO:0000313" key="7">
    <source>
        <dbReference type="Proteomes" id="UP001515100"/>
    </source>
</evidence>
<keyword evidence="2 4" id="KW-0238">DNA-binding</keyword>
<comment type="caution">
    <text evidence="6">The sequence shown here is derived from an EMBL/GenBank/DDBJ whole genome shotgun (WGS) entry which is preliminary data.</text>
</comment>
<dbReference type="Pfam" id="PF00440">
    <property type="entry name" value="TetR_N"/>
    <property type="match status" value="1"/>
</dbReference>
<dbReference type="Gene3D" id="1.10.357.10">
    <property type="entry name" value="Tetracycline Repressor, domain 2"/>
    <property type="match status" value="1"/>
</dbReference>
<feature type="domain" description="HTH tetR-type" evidence="5">
    <location>
        <begin position="47"/>
        <end position="107"/>
    </location>
</feature>
<dbReference type="GO" id="GO:0003700">
    <property type="term" value="F:DNA-binding transcription factor activity"/>
    <property type="evidence" value="ECO:0007669"/>
    <property type="project" value="TreeGrafter"/>
</dbReference>
<evidence type="ECO:0000256" key="3">
    <source>
        <dbReference type="ARBA" id="ARBA00023163"/>
    </source>
</evidence>
<reference evidence="6" key="1">
    <citation type="submission" date="2019-09" db="EMBL/GenBank/DDBJ databases">
        <authorList>
            <person name="Li J."/>
        </authorList>
    </citation>
    <scope>NUCLEOTIDE SEQUENCE [LARGE SCALE GENOMIC DNA]</scope>
    <source>
        <strain evidence="6">NRBC 14897</strain>
    </source>
</reference>
<evidence type="ECO:0000256" key="2">
    <source>
        <dbReference type="ARBA" id="ARBA00023125"/>
    </source>
</evidence>
<dbReference type="InterPro" id="IPR009057">
    <property type="entry name" value="Homeodomain-like_sf"/>
</dbReference>
<accession>A0A641AUB7</accession>
<dbReference type="OrthoDB" id="3691941at2"/>
<gene>
    <name evidence="6" type="ORF">ESP62_005345</name>
</gene>
<organism evidence="6 7">
    <name type="scientific">Aeromicrobium fastidiosum</name>
    <dbReference type="NCBI Taxonomy" id="52699"/>
    <lineage>
        <taxon>Bacteria</taxon>
        <taxon>Bacillati</taxon>
        <taxon>Actinomycetota</taxon>
        <taxon>Actinomycetes</taxon>
        <taxon>Propionibacteriales</taxon>
        <taxon>Nocardioidaceae</taxon>
        <taxon>Aeromicrobium</taxon>
    </lineage>
</organism>
<name>A0A641AUB7_9ACTN</name>
<dbReference type="SUPFAM" id="SSF46689">
    <property type="entry name" value="Homeodomain-like"/>
    <property type="match status" value="1"/>
</dbReference>
<dbReference type="EMBL" id="SDPP02000001">
    <property type="protein sequence ID" value="KAA1380601.1"/>
    <property type="molecule type" value="Genomic_DNA"/>
</dbReference>
<keyword evidence="7" id="KW-1185">Reference proteome</keyword>
<evidence type="ECO:0000313" key="6">
    <source>
        <dbReference type="EMBL" id="KAA1380601.1"/>
    </source>
</evidence>
<dbReference type="PANTHER" id="PTHR30055">
    <property type="entry name" value="HTH-TYPE TRANSCRIPTIONAL REGULATOR RUTR"/>
    <property type="match status" value="1"/>
</dbReference>
<dbReference type="InterPro" id="IPR041583">
    <property type="entry name" value="TetR_C_31"/>
</dbReference>
<dbReference type="Pfam" id="PF17940">
    <property type="entry name" value="TetR_C_31"/>
    <property type="match status" value="1"/>
</dbReference>
<sequence>MCPPADLATLRVCQLAGPDFRPLGLPRRRGVPVNEGEATPAVRPAYGGGREALLRAAVHVVATRGLRNLTFRAVATQAGMTHGLVRHHFGTRDALIEAALEHSIATSMEEGALEPATGELADFSASLPAAVSLKPETQAFQYELMLEARRTPALAHLTERLYASYREATQRALVAMGLGDDPALTDLVFAALDGLVFDQLTQGIDEDRMGRAIERLRTILIGLRDASL</sequence>
<evidence type="ECO:0000256" key="1">
    <source>
        <dbReference type="ARBA" id="ARBA00023015"/>
    </source>
</evidence>
<dbReference type="Proteomes" id="UP001515100">
    <property type="component" value="Unassembled WGS sequence"/>
</dbReference>
<evidence type="ECO:0000256" key="4">
    <source>
        <dbReference type="PROSITE-ProRule" id="PRU00335"/>
    </source>
</evidence>
<dbReference type="InterPro" id="IPR050109">
    <property type="entry name" value="HTH-type_TetR-like_transc_reg"/>
</dbReference>
<evidence type="ECO:0000259" key="5">
    <source>
        <dbReference type="PROSITE" id="PS50977"/>
    </source>
</evidence>
<dbReference type="PRINTS" id="PR00455">
    <property type="entry name" value="HTHTETR"/>
</dbReference>
<dbReference type="InterPro" id="IPR001647">
    <property type="entry name" value="HTH_TetR"/>
</dbReference>
<proteinExistence type="predicted"/>
<keyword evidence="3" id="KW-0804">Transcription</keyword>